<keyword evidence="2" id="KW-0732">Signal</keyword>
<dbReference type="GO" id="GO:0055085">
    <property type="term" value="P:transmembrane transport"/>
    <property type="evidence" value="ECO:0007669"/>
    <property type="project" value="TreeGrafter"/>
</dbReference>
<reference evidence="3 4" key="1">
    <citation type="submission" date="2019-07" db="EMBL/GenBank/DDBJ databases">
        <title>Genome sequencing of lignin-degrading bacterial isolates.</title>
        <authorList>
            <person name="Gladden J."/>
        </authorList>
    </citation>
    <scope>NUCLEOTIDE SEQUENCE [LARGE SCALE GENOMIC DNA]</scope>
    <source>
        <strain evidence="3 4">J11</strain>
    </source>
</reference>
<dbReference type="SUPFAM" id="SSF56925">
    <property type="entry name" value="OMPA-like"/>
    <property type="match status" value="1"/>
</dbReference>
<comment type="caution">
    <text evidence="3">The sequence shown here is derived from an EMBL/GenBank/DDBJ whole genome shotgun (WGS) entry which is preliminary data.</text>
</comment>
<dbReference type="InterPro" id="IPR005618">
    <property type="entry name" value="OMPW"/>
</dbReference>
<dbReference type="Proteomes" id="UP000318141">
    <property type="component" value="Unassembled WGS sequence"/>
</dbReference>
<dbReference type="GO" id="GO:0009279">
    <property type="term" value="C:cell outer membrane"/>
    <property type="evidence" value="ECO:0007669"/>
    <property type="project" value="UniProtKB-SubCell"/>
</dbReference>
<gene>
    <name evidence="3" type="ORF">L602_001400000120</name>
</gene>
<name>A0A562BS83_9BURK</name>
<comment type="subcellular location">
    <subcellularLocation>
        <location evidence="1">Cell outer membrane</location>
    </subcellularLocation>
</comment>
<dbReference type="AlphaFoldDB" id="A0A562BS83"/>
<dbReference type="EMBL" id="VLJN01000006">
    <property type="protein sequence ID" value="TWG88097.1"/>
    <property type="molecule type" value="Genomic_DNA"/>
</dbReference>
<evidence type="ECO:0000256" key="2">
    <source>
        <dbReference type="SAM" id="SignalP"/>
    </source>
</evidence>
<keyword evidence="4" id="KW-1185">Reference proteome</keyword>
<dbReference type="PANTHER" id="PTHR36920:SF1">
    <property type="entry name" value="OUTER MEMBRANE PROTEIN W"/>
    <property type="match status" value="1"/>
</dbReference>
<evidence type="ECO:0000313" key="4">
    <source>
        <dbReference type="Proteomes" id="UP000318141"/>
    </source>
</evidence>
<dbReference type="InterPro" id="IPR011250">
    <property type="entry name" value="OMP/PagP_B-barrel"/>
</dbReference>
<evidence type="ECO:0000256" key="1">
    <source>
        <dbReference type="ARBA" id="ARBA00004442"/>
    </source>
</evidence>
<evidence type="ECO:0000313" key="3">
    <source>
        <dbReference type="EMBL" id="TWG88097.1"/>
    </source>
</evidence>
<organism evidence="3 4">
    <name type="scientific">Cupriavidus gilardii J11</name>
    <dbReference type="NCBI Taxonomy" id="936133"/>
    <lineage>
        <taxon>Bacteria</taxon>
        <taxon>Pseudomonadati</taxon>
        <taxon>Pseudomonadota</taxon>
        <taxon>Betaproteobacteria</taxon>
        <taxon>Burkholderiales</taxon>
        <taxon>Burkholderiaceae</taxon>
        <taxon>Cupriavidus</taxon>
    </lineage>
</organism>
<accession>A0A562BS83</accession>
<dbReference type="Pfam" id="PF03922">
    <property type="entry name" value="OmpW"/>
    <property type="match status" value="1"/>
</dbReference>
<feature type="chain" id="PRO_5021754445" evidence="2">
    <location>
        <begin position="23"/>
        <end position="242"/>
    </location>
</feature>
<dbReference type="OrthoDB" id="9807574at2"/>
<dbReference type="Gene3D" id="2.40.160.20">
    <property type="match status" value="1"/>
</dbReference>
<proteinExistence type="predicted"/>
<feature type="signal peptide" evidence="2">
    <location>
        <begin position="1"/>
        <end position="22"/>
    </location>
</feature>
<sequence>MAHKSKMLIAAAAMAMAGAAHAQSAGSTIISTGWFRVMPNSSADPLTIDSVGGRPVGTTRPNTGADIKSADTLGVALTYFVTDNISTEFVAGVPPKHDVEGDRGYAAYGKLGTVRQWSPAVLVKYHFMDAKSRFRPYIGIGANYTWFSDETITNQTFVRREFGPNATMTASAKPSWNPVFNVGANYAINDRWYLGLSVSYLPLETTATFVTRNSAMGGATVVSHTKIKIDPWVTFLNVGYRF</sequence>
<dbReference type="PANTHER" id="PTHR36920">
    <property type="match status" value="1"/>
</dbReference>
<protein>
    <submittedName>
        <fullName evidence="3">Outer membrane protein</fullName>
    </submittedName>
</protein>